<evidence type="ECO:0000256" key="1">
    <source>
        <dbReference type="SAM" id="SignalP"/>
    </source>
</evidence>
<keyword evidence="1" id="KW-0732">Signal</keyword>
<dbReference type="Proteomes" id="UP000264702">
    <property type="component" value="Unassembled WGS sequence"/>
</dbReference>
<dbReference type="InterPro" id="IPR036034">
    <property type="entry name" value="PDZ_sf"/>
</dbReference>
<evidence type="ECO:0000313" key="4">
    <source>
        <dbReference type="EMBL" id="RFU18666.1"/>
    </source>
</evidence>
<protein>
    <submittedName>
        <fullName evidence="4">M61 family peptidase</fullName>
    </submittedName>
</protein>
<feature type="signal peptide" evidence="1">
    <location>
        <begin position="1"/>
        <end position="19"/>
    </location>
</feature>
<dbReference type="Pfam" id="PF05299">
    <property type="entry name" value="Peptidase_M61"/>
    <property type="match status" value="1"/>
</dbReference>
<feature type="chain" id="PRO_5016852232" evidence="1">
    <location>
        <begin position="20"/>
        <end position="623"/>
    </location>
</feature>
<dbReference type="InterPro" id="IPR024191">
    <property type="entry name" value="Peptidase_M61"/>
</dbReference>
<gene>
    <name evidence="4" type="ORF">D0Y96_03745</name>
</gene>
<dbReference type="OrthoDB" id="9778516at2"/>
<dbReference type="Pfam" id="PF17899">
    <property type="entry name" value="Peptidase_M61_N"/>
    <property type="match status" value="1"/>
</dbReference>
<dbReference type="InterPro" id="IPR040756">
    <property type="entry name" value="Peptidase_M61_N"/>
</dbReference>
<dbReference type="Gene3D" id="1.10.390.10">
    <property type="entry name" value="Neutral Protease Domain 2"/>
    <property type="match status" value="1"/>
</dbReference>
<dbReference type="SUPFAM" id="SSF50156">
    <property type="entry name" value="PDZ domain-like"/>
    <property type="match status" value="1"/>
</dbReference>
<dbReference type="InterPro" id="IPR027268">
    <property type="entry name" value="Peptidase_M4/M1_CTD_sf"/>
</dbReference>
<reference evidence="4 5" key="1">
    <citation type="submission" date="2018-08" db="EMBL/GenBank/DDBJ databases">
        <title>Acidipila sp. 4G-K13, an acidobacterium isolated from forest soil.</title>
        <authorList>
            <person name="Gao Z.-H."/>
            <person name="Qiu L.-H."/>
        </authorList>
    </citation>
    <scope>NUCLEOTIDE SEQUENCE [LARGE SCALE GENOMIC DNA]</scope>
    <source>
        <strain evidence="4 5">4G-K13</strain>
    </source>
</reference>
<dbReference type="PIRSF" id="PIRSF016493">
    <property type="entry name" value="Glycyl_aminpptds"/>
    <property type="match status" value="1"/>
</dbReference>
<evidence type="ECO:0000259" key="3">
    <source>
        <dbReference type="Pfam" id="PF17899"/>
    </source>
</evidence>
<dbReference type="AlphaFoldDB" id="A0A372IUS2"/>
<dbReference type="EMBL" id="QVQT01000001">
    <property type="protein sequence ID" value="RFU18666.1"/>
    <property type="molecule type" value="Genomic_DNA"/>
</dbReference>
<comment type="caution">
    <text evidence="4">The sequence shown here is derived from an EMBL/GenBank/DDBJ whole genome shotgun (WGS) entry which is preliminary data.</text>
</comment>
<keyword evidence="5" id="KW-1185">Reference proteome</keyword>
<dbReference type="RefSeq" id="WP_117297963.1">
    <property type="nucleotide sequence ID" value="NZ_QVQT02000001.1"/>
</dbReference>
<feature type="domain" description="Peptidase M61 catalytic" evidence="2">
    <location>
        <begin position="295"/>
        <end position="414"/>
    </location>
</feature>
<organism evidence="4 5">
    <name type="scientific">Paracidobacterium acidisoli</name>
    <dbReference type="NCBI Taxonomy" id="2303751"/>
    <lineage>
        <taxon>Bacteria</taxon>
        <taxon>Pseudomonadati</taxon>
        <taxon>Acidobacteriota</taxon>
        <taxon>Terriglobia</taxon>
        <taxon>Terriglobales</taxon>
        <taxon>Acidobacteriaceae</taxon>
        <taxon>Paracidobacterium</taxon>
    </lineage>
</organism>
<dbReference type="Gene3D" id="2.60.40.3650">
    <property type="match status" value="1"/>
</dbReference>
<accession>A0A372IUS2</accession>
<sequence length="623" mass="67998">MLIRRGSLLPCLAILLVLAAPLGFAQSAGTISLTVDATQTARRILHSHLVIPVRPGPLTLYYPKWIPGAHSPSGPISDLTGLRFAADGKTIPWRRDLLDVFAFHVDVPDGATHLDASFDIIAPRSATEKLLVLEWNEALLYPAGTPSAQLTYDAKLILPEGWKYGTALPVANESGDQITFSPISLNLLVDSPVIAGQYYRAIDITPPGEPIHHEIDIAADSEAALNMSPAMQKEMTNLVAESGKLFGTRHYRDYHFLLHLSDQGGSGGLEHHESQDSGAPERALLGPDAGALVGRLLAHEFVHSWNAKFRRPADLATPDFEKPMEDDLLWVYEGLTDYLGPILAARSGLYTPEQYHEYLASVAAMLGPGRPGRTWRPLLDTAVTVAGGEGGRGARGWTAWRRTSHDYYDEGGLIWLEVATIIHDVTHGQKSIDDFCHVFYGGPNNGPQLKTYTFDSLVETLNQVAPYDWATFFHQHLDFTSPDMPDGGILNAGWKVEFNDKPLHMPGLPARLGNPGDVYTIGLQLGPDGTVMDSVVSGPAFNAGISSGMKVAGVNGRLYTHDVLEDAIRAATDSSAPITLLVINDDYYRTSTIEYHGGERYPHLVRDDGKPDYLDELIRAHAQ</sequence>
<evidence type="ECO:0000313" key="5">
    <source>
        <dbReference type="Proteomes" id="UP000264702"/>
    </source>
</evidence>
<feature type="domain" description="Peptidase M61 N-terminal" evidence="3">
    <location>
        <begin position="33"/>
        <end position="197"/>
    </location>
</feature>
<evidence type="ECO:0000259" key="2">
    <source>
        <dbReference type="Pfam" id="PF05299"/>
    </source>
</evidence>
<proteinExistence type="predicted"/>
<name>A0A372IUS2_9BACT</name>
<dbReference type="InterPro" id="IPR007963">
    <property type="entry name" value="Peptidase_M61_catalytic"/>
</dbReference>